<dbReference type="RefSeq" id="XP_043040469.1">
    <property type="nucleotide sequence ID" value="XM_043188229.1"/>
</dbReference>
<comment type="caution">
    <text evidence="1">The sequence shown here is derived from an EMBL/GenBank/DDBJ whole genome shotgun (WGS) entry which is preliminary data.</text>
</comment>
<accession>A0A9P7VVK6</accession>
<protein>
    <submittedName>
        <fullName evidence="1">Uncharacterized protein</fullName>
    </submittedName>
</protein>
<keyword evidence="2" id="KW-1185">Reference proteome</keyword>
<dbReference type="AlphaFoldDB" id="A0A9P7VVK6"/>
<dbReference type="Proteomes" id="UP000812287">
    <property type="component" value="Unassembled WGS sequence"/>
</dbReference>
<gene>
    <name evidence="1" type="ORF">BT62DRAFT_95228</name>
</gene>
<name>A0A9P7VVK6_9AGAR</name>
<organism evidence="1 2">
    <name type="scientific">Guyanagaster necrorhizus</name>
    <dbReference type="NCBI Taxonomy" id="856835"/>
    <lineage>
        <taxon>Eukaryota</taxon>
        <taxon>Fungi</taxon>
        <taxon>Dikarya</taxon>
        <taxon>Basidiomycota</taxon>
        <taxon>Agaricomycotina</taxon>
        <taxon>Agaricomycetes</taxon>
        <taxon>Agaricomycetidae</taxon>
        <taxon>Agaricales</taxon>
        <taxon>Marasmiineae</taxon>
        <taxon>Physalacriaceae</taxon>
        <taxon>Guyanagaster</taxon>
    </lineage>
</organism>
<dbReference type="GeneID" id="66110526"/>
<dbReference type="EMBL" id="MU250533">
    <property type="protein sequence ID" value="KAG7446969.1"/>
    <property type="molecule type" value="Genomic_DNA"/>
</dbReference>
<evidence type="ECO:0000313" key="2">
    <source>
        <dbReference type="Proteomes" id="UP000812287"/>
    </source>
</evidence>
<sequence>MAFSISLKRTYSALLSLTCFGTIGWGTYCTREKKWHTQPSNRAEQNNLVPLR</sequence>
<evidence type="ECO:0000313" key="1">
    <source>
        <dbReference type="EMBL" id="KAG7446969.1"/>
    </source>
</evidence>
<proteinExistence type="predicted"/>
<reference evidence="1" key="1">
    <citation type="submission" date="2020-11" db="EMBL/GenBank/DDBJ databases">
        <title>Adaptations for nitrogen fixation in a non-lichenized fungal sporocarp promotes dispersal by wood-feeding termites.</title>
        <authorList>
            <consortium name="DOE Joint Genome Institute"/>
            <person name="Koch R.A."/>
            <person name="Yoon G."/>
            <person name="Arayal U."/>
            <person name="Lail K."/>
            <person name="Amirebrahimi M."/>
            <person name="Labutti K."/>
            <person name="Lipzen A."/>
            <person name="Riley R."/>
            <person name="Barry K."/>
            <person name="Henrissat B."/>
            <person name="Grigoriev I.V."/>
            <person name="Herr J.R."/>
            <person name="Aime M.C."/>
        </authorList>
    </citation>
    <scope>NUCLEOTIDE SEQUENCE</scope>
    <source>
        <strain evidence="1">MCA 3950</strain>
    </source>
</reference>